<dbReference type="PANTHER" id="PTHR45856">
    <property type="entry name" value="ALPHA/BETA-HYDROLASES SUPERFAMILY PROTEIN"/>
    <property type="match status" value="1"/>
</dbReference>
<organism evidence="2">
    <name type="scientific">Cladocopium goreaui</name>
    <dbReference type="NCBI Taxonomy" id="2562237"/>
    <lineage>
        <taxon>Eukaryota</taxon>
        <taxon>Sar</taxon>
        <taxon>Alveolata</taxon>
        <taxon>Dinophyceae</taxon>
        <taxon>Suessiales</taxon>
        <taxon>Symbiodiniaceae</taxon>
        <taxon>Cladocopium</taxon>
    </lineage>
</organism>
<evidence type="ECO:0000313" key="3">
    <source>
        <dbReference type="EMBL" id="CAL4795150.1"/>
    </source>
</evidence>
<dbReference type="AlphaFoldDB" id="A0A9P1DDB3"/>
<name>A0A9P1DDB3_9DINO</name>
<protein>
    <submittedName>
        <fullName evidence="3">Fungal lipase-like domain-containing protein</fullName>
    </submittedName>
</protein>
<accession>A0A9P1DDB3</accession>
<evidence type="ECO:0000313" key="4">
    <source>
        <dbReference type="Proteomes" id="UP001152797"/>
    </source>
</evidence>
<evidence type="ECO:0000259" key="1">
    <source>
        <dbReference type="Pfam" id="PF01764"/>
    </source>
</evidence>
<keyword evidence="4" id="KW-1185">Reference proteome</keyword>
<reference evidence="2" key="1">
    <citation type="submission" date="2022-10" db="EMBL/GenBank/DDBJ databases">
        <authorList>
            <person name="Chen Y."/>
            <person name="Dougan E. K."/>
            <person name="Chan C."/>
            <person name="Rhodes N."/>
            <person name="Thang M."/>
        </authorList>
    </citation>
    <scope>NUCLEOTIDE SEQUENCE</scope>
</reference>
<dbReference type="InterPro" id="IPR029058">
    <property type="entry name" value="AB_hydrolase_fold"/>
</dbReference>
<gene>
    <name evidence="2" type="ORF">C1SCF055_LOCUS33362</name>
</gene>
<dbReference type="EMBL" id="CAMXCT020004137">
    <property type="protein sequence ID" value="CAL1161213.1"/>
    <property type="molecule type" value="Genomic_DNA"/>
</dbReference>
<comment type="caution">
    <text evidence="2">The sequence shown here is derived from an EMBL/GenBank/DDBJ whole genome shotgun (WGS) entry which is preliminary data.</text>
</comment>
<sequence length="281" mass="31548">MPDLWWRKPKNKTRTLYTCQNVTIPSIPETEDFATKLSDLHAGHHPTTLIMTNREAVVLQTSFRLAMMAYGRNSGKSLLFRGIRLKNSHDVSMIEVQFKSSRHRRGNMDDTGHAVAYLIKVEGGLGVVLSYKGSTNTADWKANFKTFSIEMFPDLPGKEDVKVHKGFLEHKERLDKRMSKAEMLPIASILSTWGVTPSKNFRDFLLSGQWKWCICVGHSLGGAMSAISALELSVRTGKPVCQVLHLPRKVEIDVAKRHACYAKSRSDNSVNREPSAVPEPV</sequence>
<dbReference type="Proteomes" id="UP001152797">
    <property type="component" value="Unassembled WGS sequence"/>
</dbReference>
<reference evidence="3 4" key="2">
    <citation type="submission" date="2024-05" db="EMBL/GenBank/DDBJ databases">
        <authorList>
            <person name="Chen Y."/>
            <person name="Shah S."/>
            <person name="Dougan E. K."/>
            <person name="Thang M."/>
            <person name="Chan C."/>
        </authorList>
    </citation>
    <scope>NUCLEOTIDE SEQUENCE [LARGE SCALE GENOMIC DNA]</scope>
</reference>
<dbReference type="GO" id="GO:0006629">
    <property type="term" value="P:lipid metabolic process"/>
    <property type="evidence" value="ECO:0007669"/>
    <property type="project" value="InterPro"/>
</dbReference>
<dbReference type="EMBL" id="CAMXCT030004137">
    <property type="protein sequence ID" value="CAL4795150.1"/>
    <property type="molecule type" value="Genomic_DNA"/>
</dbReference>
<proteinExistence type="predicted"/>
<dbReference type="EMBL" id="CAMXCT010004137">
    <property type="protein sequence ID" value="CAI4007838.1"/>
    <property type="molecule type" value="Genomic_DNA"/>
</dbReference>
<feature type="domain" description="Fungal lipase-type" evidence="1">
    <location>
        <begin position="128"/>
        <end position="236"/>
    </location>
</feature>
<dbReference type="InterPro" id="IPR051218">
    <property type="entry name" value="Sec_MonoDiacylglyc_Lipase"/>
</dbReference>
<dbReference type="InterPro" id="IPR002921">
    <property type="entry name" value="Fungal_lipase-type"/>
</dbReference>
<dbReference type="Pfam" id="PF01764">
    <property type="entry name" value="Lipase_3"/>
    <property type="match status" value="1"/>
</dbReference>
<dbReference type="SUPFAM" id="SSF53474">
    <property type="entry name" value="alpha/beta-Hydrolases"/>
    <property type="match status" value="1"/>
</dbReference>
<dbReference type="OrthoDB" id="426718at2759"/>
<dbReference type="Gene3D" id="3.40.50.1820">
    <property type="entry name" value="alpha/beta hydrolase"/>
    <property type="match status" value="1"/>
</dbReference>
<dbReference type="PANTHER" id="PTHR45856:SF24">
    <property type="entry name" value="FUNGAL LIPASE-LIKE DOMAIN-CONTAINING PROTEIN"/>
    <property type="match status" value="1"/>
</dbReference>
<evidence type="ECO:0000313" key="2">
    <source>
        <dbReference type="EMBL" id="CAI4007838.1"/>
    </source>
</evidence>